<evidence type="ECO:0000313" key="3">
    <source>
        <dbReference type="Proteomes" id="UP000053825"/>
    </source>
</evidence>
<keyword evidence="3" id="KW-1185">Reference proteome</keyword>
<dbReference type="Proteomes" id="UP000053825">
    <property type="component" value="Unassembled WGS sequence"/>
</dbReference>
<feature type="compositionally biased region" description="Basic and acidic residues" evidence="1">
    <location>
        <begin position="172"/>
        <end position="186"/>
    </location>
</feature>
<feature type="region of interest" description="Disordered" evidence="1">
    <location>
        <begin position="159"/>
        <end position="186"/>
    </location>
</feature>
<evidence type="ECO:0000256" key="1">
    <source>
        <dbReference type="SAM" id="MobiDB-lite"/>
    </source>
</evidence>
<organism evidence="2 3">
    <name type="scientific">Habropoda laboriosa</name>
    <dbReference type="NCBI Taxonomy" id="597456"/>
    <lineage>
        <taxon>Eukaryota</taxon>
        <taxon>Metazoa</taxon>
        <taxon>Ecdysozoa</taxon>
        <taxon>Arthropoda</taxon>
        <taxon>Hexapoda</taxon>
        <taxon>Insecta</taxon>
        <taxon>Pterygota</taxon>
        <taxon>Neoptera</taxon>
        <taxon>Endopterygota</taxon>
        <taxon>Hymenoptera</taxon>
        <taxon>Apocrita</taxon>
        <taxon>Aculeata</taxon>
        <taxon>Apoidea</taxon>
        <taxon>Anthophila</taxon>
        <taxon>Apidae</taxon>
        <taxon>Habropoda</taxon>
    </lineage>
</organism>
<accession>A0A0L7QYJ9</accession>
<feature type="compositionally biased region" description="Polar residues" evidence="1">
    <location>
        <begin position="1"/>
        <end position="10"/>
    </location>
</feature>
<evidence type="ECO:0000313" key="2">
    <source>
        <dbReference type="EMBL" id="KOC63679.1"/>
    </source>
</evidence>
<feature type="compositionally biased region" description="Basic and acidic residues" evidence="1">
    <location>
        <begin position="30"/>
        <end position="48"/>
    </location>
</feature>
<reference evidence="2 3" key="1">
    <citation type="submission" date="2015-07" db="EMBL/GenBank/DDBJ databases">
        <title>The genome of Habropoda laboriosa.</title>
        <authorList>
            <person name="Pan H."/>
            <person name="Kapheim K."/>
        </authorList>
    </citation>
    <scope>NUCLEOTIDE SEQUENCE [LARGE SCALE GENOMIC DNA]</scope>
    <source>
        <strain evidence="2">0110345459</strain>
    </source>
</reference>
<proteinExistence type="predicted"/>
<sequence length="257" mass="28994">MVTTSRNRGTSLLEWRAKEASIDIDFPPQEGRKNQQRKKEREKGESRWQRGTSSGGRNRGAGNCAEENYGRGNNKVKDVNADESDGGGGGRRPDVEKVKERKSRKDEVAHPGYSISIGFLESFIPRIRNKSWAAMRPAEPDRFRPLPVCQRRVLKVYDGRAGDESDGGGGGRRPDVEKVKERKSRKDEVAHPGYSISIGFLESFIPRIRNKSWAAMRPAEPDRFRPLPVCQRRVLKVYDGRAGGGKFFFLPSFTTSR</sequence>
<dbReference type="AlphaFoldDB" id="A0A0L7QYJ9"/>
<gene>
    <name evidence="2" type="ORF">WH47_00747</name>
</gene>
<protein>
    <submittedName>
        <fullName evidence="2">Uncharacterized protein</fullName>
    </submittedName>
</protein>
<dbReference type="EMBL" id="KQ414688">
    <property type="protein sequence ID" value="KOC63679.1"/>
    <property type="molecule type" value="Genomic_DNA"/>
</dbReference>
<feature type="region of interest" description="Disordered" evidence="1">
    <location>
        <begin position="1"/>
        <end position="108"/>
    </location>
</feature>
<feature type="compositionally biased region" description="Basic and acidic residues" evidence="1">
    <location>
        <begin position="91"/>
        <end position="108"/>
    </location>
</feature>
<name>A0A0L7QYJ9_9HYME</name>